<keyword evidence="3 4" id="KW-0063">Aspartyl esterase</keyword>
<dbReference type="PANTHER" id="PTHR48081">
    <property type="entry name" value="AB HYDROLASE SUPERFAMILY PROTEIN C4A8.06C"/>
    <property type="match status" value="1"/>
</dbReference>
<dbReference type="InterPro" id="IPR018040">
    <property type="entry name" value="Pectinesterase_Tyr_AS"/>
</dbReference>
<dbReference type="RefSeq" id="WP_316070144.1">
    <property type="nucleotide sequence ID" value="NZ_JAVNWW010000001.1"/>
</dbReference>
<evidence type="ECO:0000259" key="5">
    <source>
        <dbReference type="Pfam" id="PF01095"/>
    </source>
</evidence>
<comment type="similarity">
    <text evidence="1">Belongs to the 'GDXG' lipolytic enzyme family.</text>
</comment>
<dbReference type="PROSITE" id="PS00800">
    <property type="entry name" value="PECTINESTERASE_1"/>
    <property type="match status" value="1"/>
</dbReference>
<protein>
    <recommendedName>
        <fullName evidence="4">Pectinesterase</fullName>
        <ecNumber evidence="4">3.1.1.11</ecNumber>
    </recommendedName>
</protein>
<feature type="domain" description="BD-FAE-like" evidence="6">
    <location>
        <begin position="75"/>
        <end position="255"/>
    </location>
</feature>
<dbReference type="SUPFAM" id="SSF53474">
    <property type="entry name" value="alpha/beta-Hydrolases"/>
    <property type="match status" value="1"/>
</dbReference>
<feature type="domain" description="Pectinesterase catalytic" evidence="5">
    <location>
        <begin position="311"/>
        <end position="422"/>
    </location>
</feature>
<evidence type="ECO:0000256" key="3">
    <source>
        <dbReference type="ARBA" id="ARBA00023085"/>
    </source>
</evidence>
<dbReference type="InterPro" id="IPR012334">
    <property type="entry name" value="Pectin_lyas_fold"/>
</dbReference>
<comment type="catalytic activity">
    <reaction evidence="4">
        <text>[(1-&gt;4)-alpha-D-galacturonosyl methyl ester](n) + n H2O = [(1-&gt;4)-alpha-D-galacturonosyl](n) + n methanol + n H(+)</text>
        <dbReference type="Rhea" id="RHEA:22380"/>
        <dbReference type="Rhea" id="RHEA-COMP:14570"/>
        <dbReference type="Rhea" id="RHEA-COMP:14573"/>
        <dbReference type="ChEBI" id="CHEBI:15377"/>
        <dbReference type="ChEBI" id="CHEBI:15378"/>
        <dbReference type="ChEBI" id="CHEBI:17790"/>
        <dbReference type="ChEBI" id="CHEBI:140522"/>
        <dbReference type="ChEBI" id="CHEBI:140523"/>
        <dbReference type="EC" id="3.1.1.11"/>
    </reaction>
</comment>
<dbReference type="InterPro" id="IPR029058">
    <property type="entry name" value="AB_hydrolase_fold"/>
</dbReference>
<reference evidence="7 8" key="1">
    <citation type="submission" date="2023-09" db="EMBL/GenBank/DDBJ databases">
        <title>Aquirufa genomes.</title>
        <authorList>
            <person name="Pitt A."/>
        </authorList>
    </citation>
    <scope>NUCLEOTIDE SEQUENCE [LARGE SCALE GENOMIC DNA]</scope>
    <source>
        <strain evidence="7 8">LEOWEIH-7C</strain>
    </source>
</reference>
<name>A0ABU3TP90_9BACT</name>
<dbReference type="InterPro" id="IPR000070">
    <property type="entry name" value="Pectinesterase_cat"/>
</dbReference>
<comment type="caution">
    <text evidence="7">The sequence shown here is derived from an EMBL/GenBank/DDBJ whole genome shotgun (WGS) entry which is preliminary data.</text>
</comment>
<comment type="pathway">
    <text evidence="4">Glycan metabolism; pectin degradation; 2-dehydro-3-deoxy-D-gluconate from pectin: step 1/5.</text>
</comment>
<dbReference type="InterPro" id="IPR011050">
    <property type="entry name" value="Pectin_lyase_fold/virulence"/>
</dbReference>
<evidence type="ECO:0000256" key="1">
    <source>
        <dbReference type="ARBA" id="ARBA00010515"/>
    </source>
</evidence>
<dbReference type="Pfam" id="PF20434">
    <property type="entry name" value="BD-FAE"/>
    <property type="match status" value="1"/>
</dbReference>
<dbReference type="EC" id="3.1.1.11" evidence="4"/>
<dbReference type="Gene3D" id="2.160.20.10">
    <property type="entry name" value="Single-stranded right-handed beta-helix, Pectin lyase-like"/>
    <property type="match status" value="1"/>
</dbReference>
<keyword evidence="2 4" id="KW-0378">Hydrolase</keyword>
<dbReference type="EMBL" id="JAVNWW010000001">
    <property type="protein sequence ID" value="MDU0807677.1"/>
    <property type="molecule type" value="Genomic_DNA"/>
</dbReference>
<sequence length="633" mass="70867">MRKIGIILLFVCQGLLAQNTKGVAGIPDSSFANYSAWKSALKEDPSLLLAELTASQVKATRTLVYKKLGQRSLVLDVYEPQDKNSRKSLLFFHGGGWRTGHRSQHVMLAKALVTKGYRVFLAEYRLSTEALYPAAMLDAQAALIYLHQHASKLHIDAKQIFVGGYSAGGQMAALLGSVQDENLFGKGQKIKGIIDLDGILAYIHPESGEGDDRVRTSAATAYFGYTKTENPVLWNQASALHHVSKQDPPVLFINSGNERMHAGRDDFRAQMNQFGILTDVFTHEKSPHTFLLFNKWFDKTVQLMDQFMQQITVAQDGSGDVRTIQEAVNRGVNNQTIFIKNGIYKEKVYIDSLRHDLRLIGQSRAGVVLKFTQARDIWRCSNPDDYGAGVLNIKGHDLSFENMTVINDYGLITKQDITISCTNEAGKTSVSTVQKYALPRESGEKDGEKIVRVDGHQFAVRTMPGATRLRFEHYTFRSGGGDTMSPWDVNAGMYYFNDCEIEGGVDLYCPRGYALAENCTFICHNMSAAIWHDGSGEEGAKSVLKNCRFIGDPGYKLGRYHREAQLFLFNCNFDQNMADAPIYQSGDRKLAWGHRIFYADCHRAGGDFAWHQTNTNVKSSDVNFTWVFGDKWK</sequence>
<dbReference type="InterPro" id="IPR050300">
    <property type="entry name" value="GDXG_lipolytic_enzyme"/>
</dbReference>
<evidence type="ECO:0000256" key="2">
    <source>
        <dbReference type="ARBA" id="ARBA00022801"/>
    </source>
</evidence>
<gene>
    <name evidence="7" type="ORF">PQG45_01360</name>
</gene>
<proteinExistence type="inferred from homology"/>
<evidence type="ECO:0000256" key="4">
    <source>
        <dbReference type="RuleBase" id="RU000589"/>
    </source>
</evidence>
<dbReference type="Gene3D" id="3.40.50.1820">
    <property type="entry name" value="alpha/beta hydrolase"/>
    <property type="match status" value="1"/>
</dbReference>
<organism evidence="7 8">
    <name type="scientific">Aquirufa regiilacus</name>
    <dbReference type="NCBI Taxonomy" id="3024868"/>
    <lineage>
        <taxon>Bacteria</taxon>
        <taxon>Pseudomonadati</taxon>
        <taxon>Bacteroidota</taxon>
        <taxon>Cytophagia</taxon>
        <taxon>Cytophagales</taxon>
        <taxon>Flectobacillaceae</taxon>
        <taxon>Aquirufa</taxon>
    </lineage>
</organism>
<dbReference type="Pfam" id="PF01095">
    <property type="entry name" value="Pectinesterase"/>
    <property type="match status" value="1"/>
</dbReference>
<accession>A0ABU3TP90</accession>
<dbReference type="SUPFAM" id="SSF51126">
    <property type="entry name" value="Pectin lyase-like"/>
    <property type="match status" value="1"/>
</dbReference>
<evidence type="ECO:0000259" key="6">
    <source>
        <dbReference type="Pfam" id="PF20434"/>
    </source>
</evidence>
<dbReference type="PANTHER" id="PTHR48081:SF30">
    <property type="entry name" value="ACETYL-HYDROLASE LIPR-RELATED"/>
    <property type="match status" value="1"/>
</dbReference>
<evidence type="ECO:0000313" key="8">
    <source>
        <dbReference type="Proteomes" id="UP001249959"/>
    </source>
</evidence>
<dbReference type="InterPro" id="IPR049492">
    <property type="entry name" value="BD-FAE-like_dom"/>
</dbReference>
<keyword evidence="8" id="KW-1185">Reference proteome</keyword>
<evidence type="ECO:0000313" key="7">
    <source>
        <dbReference type="EMBL" id="MDU0807677.1"/>
    </source>
</evidence>
<dbReference type="Proteomes" id="UP001249959">
    <property type="component" value="Unassembled WGS sequence"/>
</dbReference>